<dbReference type="EMBL" id="JAAARO010000003">
    <property type="protein sequence ID" value="KAF5750741.1"/>
    <property type="molecule type" value="Genomic_DNA"/>
</dbReference>
<evidence type="ECO:0000256" key="4">
    <source>
        <dbReference type="SAM" id="SignalP"/>
    </source>
</evidence>
<gene>
    <name evidence="6" type="ORF">HS088_TW03G01080</name>
</gene>
<reference evidence="6 7" key="1">
    <citation type="journal article" date="2020" name="Nat. Commun.">
        <title>Genome of Tripterygium wilfordii and identification of cytochrome P450 involved in triptolide biosynthesis.</title>
        <authorList>
            <person name="Tu L."/>
            <person name="Su P."/>
            <person name="Zhang Z."/>
            <person name="Gao L."/>
            <person name="Wang J."/>
            <person name="Hu T."/>
            <person name="Zhou J."/>
            <person name="Zhang Y."/>
            <person name="Zhao Y."/>
            <person name="Liu Y."/>
            <person name="Song Y."/>
            <person name="Tong Y."/>
            <person name="Lu Y."/>
            <person name="Yang J."/>
            <person name="Xu C."/>
            <person name="Jia M."/>
            <person name="Peters R.J."/>
            <person name="Huang L."/>
            <person name="Gao W."/>
        </authorList>
    </citation>
    <scope>NUCLEOTIDE SEQUENCE [LARGE SCALE GENOMIC DNA]</scope>
    <source>
        <strain evidence="7">cv. XIE 37</strain>
        <tissue evidence="6">Leaf</tissue>
    </source>
</reference>
<dbReference type="InParanoid" id="A0A7J7DWR9"/>
<dbReference type="SUPFAM" id="SSF47699">
    <property type="entry name" value="Bifunctional inhibitor/lipid-transfer protein/seed storage 2S albumin"/>
    <property type="match status" value="1"/>
</dbReference>
<dbReference type="CDD" id="cd01960">
    <property type="entry name" value="nsLTP1"/>
    <property type="match status" value="1"/>
</dbReference>
<keyword evidence="4" id="KW-0732">Signal</keyword>
<keyword evidence="3" id="KW-0813">Transport</keyword>
<keyword evidence="2" id="KW-1015">Disulfide bond</keyword>
<evidence type="ECO:0000256" key="3">
    <source>
        <dbReference type="RuleBase" id="RU000628"/>
    </source>
</evidence>
<sequence>MGCIKIVSLLLVCMLVAAPVTTDAAITCGTVASLLQPCISYLQGRGPLPPACCNGVKSLNAKATTTPDRQAACNCLKAASQGVNGGLAAGLPGKCGVNIPYKISPSIDCSKIR</sequence>
<dbReference type="PRINTS" id="PR00382">
    <property type="entry name" value="LIPIDTRNSFER"/>
</dbReference>
<dbReference type="InterPro" id="IPR036312">
    <property type="entry name" value="Bifun_inhib/LTP/seed_sf"/>
</dbReference>
<dbReference type="FunCoup" id="A0A7J7DWR9">
    <property type="interactions" value="1682"/>
</dbReference>
<evidence type="ECO:0000256" key="1">
    <source>
        <dbReference type="ARBA" id="ARBA00009748"/>
    </source>
</evidence>
<feature type="chain" id="PRO_5029747427" description="Non-specific lipid-transfer protein" evidence="4">
    <location>
        <begin position="25"/>
        <end position="113"/>
    </location>
</feature>
<proteinExistence type="inferred from homology"/>
<dbReference type="SMART" id="SM00499">
    <property type="entry name" value="AAI"/>
    <property type="match status" value="1"/>
</dbReference>
<feature type="signal peptide" evidence="4">
    <location>
        <begin position="1"/>
        <end position="24"/>
    </location>
</feature>
<keyword evidence="7" id="KW-1185">Reference proteome</keyword>
<evidence type="ECO:0000256" key="2">
    <source>
        <dbReference type="ARBA" id="ARBA00023157"/>
    </source>
</evidence>
<dbReference type="InterPro" id="IPR000528">
    <property type="entry name" value="Plant_nsLTP"/>
</dbReference>
<dbReference type="Gene3D" id="1.10.110.10">
    <property type="entry name" value="Plant lipid-transfer and hydrophobic proteins"/>
    <property type="match status" value="1"/>
</dbReference>
<evidence type="ECO:0000259" key="5">
    <source>
        <dbReference type="SMART" id="SM00499"/>
    </source>
</evidence>
<dbReference type="GO" id="GO:0006869">
    <property type="term" value="P:lipid transport"/>
    <property type="evidence" value="ECO:0007669"/>
    <property type="project" value="InterPro"/>
</dbReference>
<dbReference type="OrthoDB" id="1890443at2759"/>
<comment type="similarity">
    <text evidence="1 3">Belongs to the plant LTP family.</text>
</comment>
<protein>
    <recommendedName>
        <fullName evidence="3">Non-specific lipid-transfer protein</fullName>
    </recommendedName>
</protein>
<dbReference type="PANTHER" id="PTHR33076">
    <property type="entry name" value="NON-SPECIFIC LIPID-TRANSFER PROTEIN 2-RELATED"/>
    <property type="match status" value="1"/>
</dbReference>
<feature type="domain" description="Bifunctional inhibitor/plant lipid transfer protein/seed storage helical" evidence="5">
    <location>
        <begin position="28"/>
        <end position="109"/>
    </location>
</feature>
<dbReference type="InterPro" id="IPR016140">
    <property type="entry name" value="Bifunc_inhib/LTP/seed_store"/>
</dbReference>
<evidence type="ECO:0000313" key="7">
    <source>
        <dbReference type="Proteomes" id="UP000593562"/>
    </source>
</evidence>
<keyword evidence="3" id="KW-0446">Lipid-binding</keyword>
<dbReference type="Proteomes" id="UP000593562">
    <property type="component" value="Unassembled WGS sequence"/>
</dbReference>
<evidence type="ECO:0000313" key="6">
    <source>
        <dbReference type="EMBL" id="KAF5750741.1"/>
    </source>
</evidence>
<dbReference type="Pfam" id="PF00234">
    <property type="entry name" value="Tryp_alpha_amyl"/>
    <property type="match status" value="1"/>
</dbReference>
<dbReference type="AlphaFoldDB" id="A0A7J7DWR9"/>
<comment type="caution">
    <text evidence="6">The sequence shown here is derived from an EMBL/GenBank/DDBJ whole genome shotgun (WGS) entry which is preliminary data.</text>
</comment>
<name>A0A7J7DWR9_TRIWF</name>
<organism evidence="6 7">
    <name type="scientific">Tripterygium wilfordii</name>
    <name type="common">Thunder God vine</name>
    <dbReference type="NCBI Taxonomy" id="458696"/>
    <lineage>
        <taxon>Eukaryota</taxon>
        <taxon>Viridiplantae</taxon>
        <taxon>Streptophyta</taxon>
        <taxon>Embryophyta</taxon>
        <taxon>Tracheophyta</taxon>
        <taxon>Spermatophyta</taxon>
        <taxon>Magnoliopsida</taxon>
        <taxon>eudicotyledons</taxon>
        <taxon>Gunneridae</taxon>
        <taxon>Pentapetalae</taxon>
        <taxon>rosids</taxon>
        <taxon>fabids</taxon>
        <taxon>Celastrales</taxon>
        <taxon>Celastraceae</taxon>
        <taxon>Tripterygium</taxon>
    </lineage>
</organism>
<accession>A0A7J7DWR9</accession>
<dbReference type="PROSITE" id="PS00597">
    <property type="entry name" value="PLANT_LTP"/>
    <property type="match status" value="1"/>
</dbReference>
<comment type="function">
    <text evidence="3">Plant non-specific lipid-transfer proteins transfer phospholipids as well as galactolipids across membranes. May play a role in wax or cutin deposition in the cell walls of expanding epidermal cells and certain secretory tissues.</text>
</comment>
<dbReference type="GO" id="GO:0008289">
    <property type="term" value="F:lipid binding"/>
    <property type="evidence" value="ECO:0007669"/>
    <property type="project" value="UniProtKB-KW"/>
</dbReference>